<dbReference type="SUPFAM" id="SSF54211">
    <property type="entry name" value="Ribosomal protein S5 domain 2-like"/>
    <property type="match status" value="2"/>
</dbReference>
<feature type="binding site" evidence="8">
    <location>
        <position position="488"/>
    </location>
    <ligand>
        <name>Mg(2+)</name>
        <dbReference type="ChEBI" id="CHEBI:18420"/>
    </ligand>
</feature>
<dbReference type="InterPro" id="IPR003029">
    <property type="entry name" value="S1_domain"/>
</dbReference>
<accession>A0A399FZB4</accession>
<dbReference type="EC" id="2.7.7.8" evidence="8"/>
<dbReference type="EMBL" id="NDHY01000002">
    <property type="protein sequence ID" value="RII00710.1"/>
    <property type="molecule type" value="Genomic_DNA"/>
</dbReference>
<dbReference type="InterPro" id="IPR015847">
    <property type="entry name" value="ExoRNase_PH_dom2"/>
</dbReference>
<comment type="catalytic activity">
    <reaction evidence="8">
        <text>RNA(n+1) + phosphate = RNA(n) + a ribonucleoside 5'-diphosphate</text>
        <dbReference type="Rhea" id="RHEA:22096"/>
        <dbReference type="Rhea" id="RHEA-COMP:14527"/>
        <dbReference type="Rhea" id="RHEA-COMP:17342"/>
        <dbReference type="ChEBI" id="CHEBI:43474"/>
        <dbReference type="ChEBI" id="CHEBI:57930"/>
        <dbReference type="ChEBI" id="CHEBI:140395"/>
        <dbReference type="EC" id="2.7.7.8"/>
    </reaction>
</comment>
<reference evidence="10 11" key="1">
    <citation type="submission" date="2018-08" db="EMBL/GenBank/DDBJ databases">
        <title>Draft genome of candidate division NPL-UPA2 bacterium Unc8 that adapted to ultra-basic serpentinizing groundwater.</title>
        <authorList>
            <person name="Ishii S."/>
            <person name="Suzuki S."/>
            <person name="Nealson K.H."/>
        </authorList>
    </citation>
    <scope>NUCLEOTIDE SEQUENCE [LARGE SCALE GENOMIC DNA]</scope>
    <source>
        <strain evidence="10">Unc8</strain>
    </source>
</reference>
<evidence type="ECO:0000256" key="7">
    <source>
        <dbReference type="ARBA" id="ARBA00022884"/>
    </source>
</evidence>
<dbReference type="Pfam" id="PF00575">
    <property type="entry name" value="S1"/>
    <property type="match status" value="1"/>
</dbReference>
<keyword evidence="3 8" id="KW-0808">Transferase</keyword>
<gene>
    <name evidence="8 10" type="primary">pnp</name>
    <name evidence="10" type="ORF">B9J77_01435</name>
</gene>
<dbReference type="InterPro" id="IPR012162">
    <property type="entry name" value="PNPase"/>
</dbReference>
<dbReference type="CDD" id="cd04472">
    <property type="entry name" value="S1_PNPase"/>
    <property type="match status" value="1"/>
</dbReference>
<evidence type="ECO:0000256" key="4">
    <source>
        <dbReference type="ARBA" id="ARBA00022695"/>
    </source>
</evidence>
<dbReference type="Proteomes" id="UP000266287">
    <property type="component" value="Unassembled WGS sequence"/>
</dbReference>
<evidence type="ECO:0000256" key="1">
    <source>
        <dbReference type="ARBA" id="ARBA00007404"/>
    </source>
</evidence>
<organism evidence="10 11">
    <name type="scientific">candidate division NPL-UPA2 bacterium Unc8</name>
    <dbReference type="NCBI Taxonomy" id="1980939"/>
    <lineage>
        <taxon>Bacteria</taxon>
    </lineage>
</organism>
<dbReference type="FunFam" id="3.30.1370.10:FF:000001">
    <property type="entry name" value="Polyribonucleotide nucleotidyltransferase"/>
    <property type="match status" value="1"/>
</dbReference>
<dbReference type="SUPFAM" id="SSF55666">
    <property type="entry name" value="Ribonuclease PH domain 2-like"/>
    <property type="match status" value="2"/>
</dbReference>
<evidence type="ECO:0000256" key="5">
    <source>
        <dbReference type="ARBA" id="ARBA00022723"/>
    </source>
</evidence>
<comment type="cofactor">
    <cofactor evidence="8">
        <name>Mg(2+)</name>
        <dbReference type="ChEBI" id="CHEBI:18420"/>
    </cofactor>
</comment>
<feature type="binding site" evidence="8">
    <location>
        <position position="494"/>
    </location>
    <ligand>
        <name>Mg(2+)</name>
        <dbReference type="ChEBI" id="CHEBI:18420"/>
    </ligand>
</feature>
<dbReference type="PANTHER" id="PTHR11252:SF0">
    <property type="entry name" value="POLYRIBONUCLEOTIDE NUCLEOTIDYLTRANSFERASE 1, MITOCHONDRIAL"/>
    <property type="match status" value="1"/>
</dbReference>
<dbReference type="PROSITE" id="PS50084">
    <property type="entry name" value="KH_TYPE_1"/>
    <property type="match status" value="1"/>
</dbReference>
<dbReference type="Pfam" id="PF03725">
    <property type="entry name" value="RNase_PH_C"/>
    <property type="match status" value="1"/>
</dbReference>
<evidence type="ECO:0000256" key="8">
    <source>
        <dbReference type="HAMAP-Rule" id="MF_01595"/>
    </source>
</evidence>
<dbReference type="SUPFAM" id="SSF54791">
    <property type="entry name" value="Eukaryotic type KH-domain (KH-domain type I)"/>
    <property type="match status" value="1"/>
</dbReference>
<dbReference type="SMART" id="SM00316">
    <property type="entry name" value="S1"/>
    <property type="match status" value="1"/>
</dbReference>
<sequence>MVEKVEMELEGKKLSIETGRMAKLADGATVVRYGDTVVVTTVVTGASAGSDIDHLPLSVDYRERTYAAGRIPGGFFRREGRPTEKEILTSRLIDRPIRPLLPSGMRNDIQIISTVLSADAENDSDILAVIGASAAMGLSGAPYQKLMGAVRIGRLSASKDGNFIVNPTNLQIAEGNMDLVVAGTVDGINMVEGAIGEVSEEIVLDALLFGHEALKGIISLIETLIEQAGSKEKRRLNIFEIGEEIKLKVEELTNGKMTEIVAITERQKRQEKRRILNGDILNCCIALYPGKKAEIMAAIEQVEKRSIRQQVLAESKRIDGRSIEEIRPISCEVGVLPRTHGSALFTRGQTQSLVITTLGTSRDEQRMDELAGEYKKAFMLHYNFPPFSTGEVKPMRGPGRREIGHGALAERALRAVIPSGKDFPYTIRIVSDILESNGSSSMATVCGGSLSLMDAGVLVKSAVAGVAMGLIKEGNDFKILTDISGAEDYFGDMDCKIAGTRNGITAIQMDLKVDGVDAKIMKEVLSRAQSARMSILDKMDEAISSPRSSVSQFAPTIVLTCIDKNRIGDLIGPGGKNIREIMARTDSEINVDDSGEVSISAPDSERAQQTLEMVKALTSSAEVGVVYPGKVKKIMDFGAFVEILPKQEGLLHISQLADYHVKRVEDEVKVHDEFPVKVIRIDADGKISLSRKAVGKNEGKSCQDSGK</sequence>
<comment type="caution">
    <text evidence="10">The sequence shown here is derived from an EMBL/GenBank/DDBJ whole genome shotgun (WGS) entry which is preliminary data.</text>
</comment>
<dbReference type="Gene3D" id="2.40.50.140">
    <property type="entry name" value="Nucleic acid-binding proteins"/>
    <property type="match status" value="1"/>
</dbReference>
<dbReference type="PANTHER" id="PTHR11252">
    <property type="entry name" value="POLYRIBONUCLEOTIDE NUCLEOTIDYLTRANSFERASE"/>
    <property type="match status" value="1"/>
</dbReference>
<evidence type="ECO:0000256" key="6">
    <source>
        <dbReference type="ARBA" id="ARBA00022842"/>
    </source>
</evidence>
<dbReference type="InterPro" id="IPR001247">
    <property type="entry name" value="ExoRNase_PH_dom1"/>
</dbReference>
<dbReference type="AlphaFoldDB" id="A0A399FZB4"/>
<dbReference type="PROSITE" id="PS50126">
    <property type="entry name" value="S1"/>
    <property type="match status" value="1"/>
</dbReference>
<dbReference type="PIRSF" id="PIRSF005499">
    <property type="entry name" value="PNPase"/>
    <property type="match status" value="1"/>
</dbReference>
<dbReference type="InterPro" id="IPR004087">
    <property type="entry name" value="KH_dom"/>
</dbReference>
<proteinExistence type="inferred from homology"/>
<keyword evidence="2 8" id="KW-0963">Cytoplasm</keyword>
<comment type="subcellular location">
    <subcellularLocation>
        <location evidence="8">Cytoplasm</location>
    </subcellularLocation>
</comment>
<keyword evidence="7 8" id="KW-0694">RNA-binding</keyword>
<dbReference type="InterPro" id="IPR015848">
    <property type="entry name" value="PNPase_PH_RNA-bd_bac/org-type"/>
</dbReference>
<keyword evidence="4 8" id="KW-0548">Nucleotidyltransferase</keyword>
<protein>
    <recommendedName>
        <fullName evidence="8">Polyribonucleotide nucleotidyltransferase</fullName>
        <ecNumber evidence="8">2.7.7.8</ecNumber>
    </recommendedName>
    <alternativeName>
        <fullName evidence="8">Polynucleotide phosphorylase</fullName>
        <shortName evidence="8">PNPase</shortName>
    </alternativeName>
</protein>
<dbReference type="CDD" id="cd02393">
    <property type="entry name" value="KH-I_PNPase"/>
    <property type="match status" value="1"/>
</dbReference>
<dbReference type="InterPro" id="IPR027408">
    <property type="entry name" value="PNPase/RNase_PH_dom_sf"/>
</dbReference>
<dbReference type="CDD" id="cd11363">
    <property type="entry name" value="RNase_PH_PNPase_1"/>
    <property type="match status" value="1"/>
</dbReference>
<keyword evidence="5 8" id="KW-0479">Metal-binding</keyword>
<dbReference type="Pfam" id="PF00013">
    <property type="entry name" value="KH_1"/>
    <property type="match status" value="1"/>
</dbReference>
<dbReference type="InterPro" id="IPR020568">
    <property type="entry name" value="Ribosomal_Su5_D2-typ_SF"/>
</dbReference>
<dbReference type="GO" id="GO:0000175">
    <property type="term" value="F:3'-5'-RNA exonuclease activity"/>
    <property type="evidence" value="ECO:0007669"/>
    <property type="project" value="TreeGrafter"/>
</dbReference>
<dbReference type="NCBIfam" id="TIGR03591">
    <property type="entry name" value="polynuc_phos"/>
    <property type="match status" value="1"/>
</dbReference>
<dbReference type="FunFam" id="3.30.230.70:FF:000002">
    <property type="entry name" value="Polyribonucleotide nucleotidyltransferase"/>
    <property type="match status" value="1"/>
</dbReference>
<dbReference type="SUPFAM" id="SSF50249">
    <property type="entry name" value="Nucleic acid-binding proteins"/>
    <property type="match status" value="1"/>
</dbReference>
<dbReference type="CDD" id="cd11364">
    <property type="entry name" value="RNase_PH_PNPase_2"/>
    <property type="match status" value="1"/>
</dbReference>
<dbReference type="Gene3D" id="3.30.230.70">
    <property type="entry name" value="GHMP Kinase, N-terminal domain"/>
    <property type="match status" value="2"/>
</dbReference>
<feature type="domain" description="S1 motif" evidence="9">
    <location>
        <begin position="624"/>
        <end position="692"/>
    </location>
</feature>
<dbReference type="Gene3D" id="3.30.1370.10">
    <property type="entry name" value="K Homology domain, type 1"/>
    <property type="match status" value="1"/>
</dbReference>
<dbReference type="InterPro" id="IPR036456">
    <property type="entry name" value="PNPase_PH_RNA-bd_sf"/>
</dbReference>
<dbReference type="InterPro" id="IPR012340">
    <property type="entry name" value="NA-bd_OB-fold"/>
</dbReference>
<evidence type="ECO:0000259" key="9">
    <source>
        <dbReference type="PROSITE" id="PS50126"/>
    </source>
</evidence>
<dbReference type="FunFam" id="3.30.230.70:FF:000001">
    <property type="entry name" value="Polyribonucleotide nucleotidyltransferase"/>
    <property type="match status" value="1"/>
</dbReference>
<dbReference type="GO" id="GO:0006402">
    <property type="term" value="P:mRNA catabolic process"/>
    <property type="evidence" value="ECO:0007669"/>
    <property type="project" value="UniProtKB-UniRule"/>
</dbReference>
<dbReference type="GO" id="GO:0000287">
    <property type="term" value="F:magnesium ion binding"/>
    <property type="evidence" value="ECO:0007669"/>
    <property type="project" value="UniProtKB-UniRule"/>
</dbReference>
<comment type="function">
    <text evidence="8">Involved in mRNA degradation. Catalyzes the phosphorolysis of single-stranded polyribonucleotides processively in the 3'- to 5'-direction.</text>
</comment>
<dbReference type="GO" id="GO:0003723">
    <property type="term" value="F:RNA binding"/>
    <property type="evidence" value="ECO:0007669"/>
    <property type="project" value="UniProtKB-UniRule"/>
</dbReference>
<evidence type="ECO:0000313" key="11">
    <source>
        <dbReference type="Proteomes" id="UP000266287"/>
    </source>
</evidence>
<dbReference type="SMART" id="SM00322">
    <property type="entry name" value="KH"/>
    <property type="match status" value="1"/>
</dbReference>
<dbReference type="SUPFAM" id="SSF46915">
    <property type="entry name" value="Polynucleotide phosphorylase/guanosine pentaphosphate synthase (PNPase/GPSI), domain 3"/>
    <property type="match status" value="1"/>
</dbReference>
<comment type="similarity">
    <text evidence="1 8">Belongs to the polyribonucleotide nucleotidyltransferase family.</text>
</comment>
<dbReference type="Pfam" id="PF03726">
    <property type="entry name" value="PNPase"/>
    <property type="match status" value="1"/>
</dbReference>
<dbReference type="InterPro" id="IPR036345">
    <property type="entry name" value="ExoRNase_PH_dom2_sf"/>
</dbReference>
<dbReference type="InterPro" id="IPR036612">
    <property type="entry name" value="KH_dom_type_1_sf"/>
</dbReference>
<dbReference type="Pfam" id="PF01138">
    <property type="entry name" value="RNase_PH"/>
    <property type="match status" value="2"/>
</dbReference>
<evidence type="ECO:0000313" key="10">
    <source>
        <dbReference type="EMBL" id="RII00710.1"/>
    </source>
</evidence>
<dbReference type="NCBIfam" id="NF008805">
    <property type="entry name" value="PRK11824.1"/>
    <property type="match status" value="1"/>
</dbReference>
<dbReference type="InterPro" id="IPR004088">
    <property type="entry name" value="KH_dom_type_1"/>
</dbReference>
<keyword evidence="6 8" id="KW-0460">Magnesium</keyword>
<dbReference type="GO" id="GO:0006396">
    <property type="term" value="P:RNA processing"/>
    <property type="evidence" value="ECO:0007669"/>
    <property type="project" value="InterPro"/>
</dbReference>
<name>A0A399FZB4_UNCN2</name>
<dbReference type="GO" id="GO:0004654">
    <property type="term" value="F:polyribonucleotide nucleotidyltransferase activity"/>
    <property type="evidence" value="ECO:0007669"/>
    <property type="project" value="UniProtKB-UniRule"/>
</dbReference>
<dbReference type="HAMAP" id="MF_01595">
    <property type="entry name" value="PNPase"/>
    <property type="match status" value="1"/>
</dbReference>
<dbReference type="FunFam" id="2.40.50.140:FF:000189">
    <property type="entry name" value="Polyribonucleotide nucleotidyltransferase, putative"/>
    <property type="match status" value="1"/>
</dbReference>
<evidence type="ECO:0000256" key="2">
    <source>
        <dbReference type="ARBA" id="ARBA00022490"/>
    </source>
</evidence>
<evidence type="ECO:0000256" key="3">
    <source>
        <dbReference type="ARBA" id="ARBA00022679"/>
    </source>
</evidence>
<dbReference type="GO" id="GO:0005829">
    <property type="term" value="C:cytosol"/>
    <property type="evidence" value="ECO:0007669"/>
    <property type="project" value="TreeGrafter"/>
</dbReference>